<organism evidence="1 2">
    <name type="scientific">Planktothrix rubescens CCAP 1459/22</name>
    <dbReference type="NCBI Taxonomy" id="329571"/>
    <lineage>
        <taxon>Bacteria</taxon>
        <taxon>Bacillati</taxon>
        <taxon>Cyanobacteriota</taxon>
        <taxon>Cyanophyceae</taxon>
        <taxon>Oscillatoriophycideae</taxon>
        <taxon>Oscillatoriales</taxon>
        <taxon>Microcoleaceae</taxon>
        <taxon>Planktothrix</taxon>
    </lineage>
</organism>
<proteinExistence type="predicted"/>
<dbReference type="EMBL" id="CZCZ02000017">
    <property type="protein sequence ID" value="CAC5345571.1"/>
    <property type="molecule type" value="Genomic_DNA"/>
</dbReference>
<gene>
    <name evidence="1" type="ORF">PLAN_70148</name>
</gene>
<comment type="caution">
    <text evidence="1">The sequence shown here is derived from an EMBL/GenBank/DDBJ whole genome shotgun (WGS) entry which is preliminary data.</text>
</comment>
<dbReference type="Proteomes" id="UP000196521">
    <property type="component" value="Unassembled WGS sequence"/>
</dbReference>
<reference evidence="1" key="1">
    <citation type="submission" date="2020-05" db="EMBL/GenBank/DDBJ databases">
        <authorList>
            <consortium name="Genoscope - CEA"/>
            <person name="William W."/>
        </authorList>
    </citation>
    <scope>NUCLEOTIDE SEQUENCE [LARGE SCALE GENOMIC DNA]</scope>
    <source>
        <strain evidence="1">PCC 7821</strain>
    </source>
</reference>
<protein>
    <submittedName>
        <fullName evidence="1">Uncharacterized protein</fullName>
    </submittedName>
</protein>
<dbReference type="AlphaFoldDB" id="A0A6J7ZSF9"/>
<accession>A0A6J7ZSF9</accession>
<sequence>MGGFLLVIKLTRDCPNILYIAGNREQGTGNREQGIGRKTTVEVFFRRDAIVTVF</sequence>
<keyword evidence="2" id="KW-1185">Reference proteome</keyword>
<name>A0A6J7ZSF9_PLARU</name>
<evidence type="ECO:0000313" key="1">
    <source>
        <dbReference type="EMBL" id="CAC5345571.1"/>
    </source>
</evidence>
<evidence type="ECO:0000313" key="2">
    <source>
        <dbReference type="Proteomes" id="UP000196521"/>
    </source>
</evidence>